<dbReference type="Proteomes" id="UP001153620">
    <property type="component" value="Chromosome 3"/>
</dbReference>
<reference evidence="12" key="2">
    <citation type="submission" date="2022-10" db="EMBL/GenBank/DDBJ databases">
        <authorList>
            <consortium name="ENA_rothamsted_submissions"/>
            <consortium name="culmorum"/>
            <person name="King R."/>
        </authorList>
    </citation>
    <scope>NUCLEOTIDE SEQUENCE</scope>
</reference>
<proteinExistence type="inferred from homology"/>
<evidence type="ECO:0000313" key="13">
    <source>
        <dbReference type="Proteomes" id="UP001153620"/>
    </source>
</evidence>
<keyword evidence="3 9" id="KW-0812">Transmembrane</keyword>
<evidence type="ECO:0000256" key="4">
    <source>
        <dbReference type="ARBA" id="ARBA00022989"/>
    </source>
</evidence>
<feature type="transmembrane region" description="Helical" evidence="10">
    <location>
        <begin position="215"/>
        <end position="236"/>
    </location>
</feature>
<feature type="transmembrane region" description="Helical" evidence="10">
    <location>
        <begin position="380"/>
        <end position="398"/>
    </location>
</feature>
<dbReference type="InterPro" id="IPR017452">
    <property type="entry name" value="GPCR_Rhodpsn_7TM"/>
</dbReference>
<keyword evidence="13" id="KW-1185">Reference proteome</keyword>
<feature type="domain" description="G-protein coupled receptors family 1 profile" evidence="11">
    <location>
        <begin position="115"/>
        <end position="439"/>
    </location>
</feature>
<evidence type="ECO:0000256" key="1">
    <source>
        <dbReference type="ARBA" id="ARBA00004141"/>
    </source>
</evidence>
<dbReference type="GO" id="GO:0008188">
    <property type="term" value="F:neuropeptide receptor activity"/>
    <property type="evidence" value="ECO:0007669"/>
    <property type="project" value="TreeGrafter"/>
</dbReference>
<evidence type="ECO:0000256" key="3">
    <source>
        <dbReference type="ARBA" id="ARBA00022692"/>
    </source>
</evidence>
<keyword evidence="6 10" id="KW-0472">Membrane</keyword>
<dbReference type="EMBL" id="OU895879">
    <property type="protein sequence ID" value="CAG9807396.1"/>
    <property type="molecule type" value="Genomic_DNA"/>
</dbReference>
<feature type="transmembrane region" description="Helical" evidence="10">
    <location>
        <begin position="135"/>
        <end position="153"/>
    </location>
</feature>
<dbReference type="PRINTS" id="PR00237">
    <property type="entry name" value="GPCRRHODOPSN"/>
</dbReference>
<dbReference type="PROSITE" id="PS50262">
    <property type="entry name" value="G_PROTEIN_RECEP_F1_2"/>
    <property type="match status" value="1"/>
</dbReference>
<dbReference type="Gene3D" id="1.20.1070.10">
    <property type="entry name" value="Rhodopsin 7-helix transmembrane proteins"/>
    <property type="match status" value="1"/>
</dbReference>
<keyword evidence="7 9" id="KW-0675">Receptor</keyword>
<organism evidence="12 13">
    <name type="scientific">Chironomus riparius</name>
    <dbReference type="NCBI Taxonomy" id="315576"/>
    <lineage>
        <taxon>Eukaryota</taxon>
        <taxon>Metazoa</taxon>
        <taxon>Ecdysozoa</taxon>
        <taxon>Arthropoda</taxon>
        <taxon>Hexapoda</taxon>
        <taxon>Insecta</taxon>
        <taxon>Pterygota</taxon>
        <taxon>Neoptera</taxon>
        <taxon>Endopterygota</taxon>
        <taxon>Diptera</taxon>
        <taxon>Nematocera</taxon>
        <taxon>Chironomoidea</taxon>
        <taxon>Chironomidae</taxon>
        <taxon>Chironominae</taxon>
        <taxon>Chironomus</taxon>
    </lineage>
</organism>
<comment type="similarity">
    <text evidence="2 9">Belongs to the G-protein coupled receptor 1 family.</text>
</comment>
<dbReference type="GO" id="GO:0005886">
    <property type="term" value="C:plasma membrane"/>
    <property type="evidence" value="ECO:0007669"/>
    <property type="project" value="TreeGrafter"/>
</dbReference>
<feature type="transmembrane region" description="Helical" evidence="10">
    <location>
        <begin position="95"/>
        <end position="123"/>
    </location>
</feature>
<protein>
    <recommendedName>
        <fullName evidence="11">G-protein coupled receptors family 1 profile domain-containing protein</fullName>
    </recommendedName>
</protein>
<feature type="transmembrane region" description="Helical" evidence="10">
    <location>
        <begin position="256"/>
        <end position="281"/>
    </location>
</feature>
<dbReference type="SMART" id="SM01381">
    <property type="entry name" value="7TM_GPCR_Srsx"/>
    <property type="match status" value="1"/>
</dbReference>
<accession>A0A9N9S1F7</accession>
<name>A0A9N9S1F7_9DIPT</name>
<dbReference type="PANTHER" id="PTHR24243">
    <property type="entry name" value="G-PROTEIN COUPLED RECEPTOR"/>
    <property type="match status" value="1"/>
</dbReference>
<evidence type="ECO:0000256" key="8">
    <source>
        <dbReference type="ARBA" id="ARBA00023224"/>
    </source>
</evidence>
<evidence type="ECO:0000256" key="5">
    <source>
        <dbReference type="ARBA" id="ARBA00023040"/>
    </source>
</evidence>
<reference evidence="12" key="1">
    <citation type="submission" date="2022-01" db="EMBL/GenBank/DDBJ databases">
        <authorList>
            <person name="King R."/>
        </authorList>
    </citation>
    <scope>NUCLEOTIDE SEQUENCE</scope>
</reference>
<sequence length="606" mass="69127">MNNFSDIIYDAEVEDNSHPNYYIGLGASKIEVYRKYLKNLNLSSTNNFSDYVVRNYAKMLFSTNSTTQFDDNVNSYEMNSDVISKSHSFSAANSMVVLIVLTVIYVIIFVLGVLGNVITCIVIAKNKSMHTAVNFYLFSLAVSDLLLLLSALPDEVYMLWFPEYPFGETICKVHKFAAESFTNATVFTITAFTIERYVAICKPFLSHTLSKLSRAYKFILGIWMISMCLAVPQTLFTLHLDEVYRICIPKQEHQHLFVISTFLLFVIPMSVITVLYILIGLQLRKSKIVQRGAVNGSSVRLKRKIFKNDAKHQTLVTINSESHYNEALIQQQQHNQPNNNTDLNKEYKINSSEQDNIVPEDGRINYSSNRAQVHHGSRHVVNMLVVVVITFFLCWFPFHIQRLLFTYIQHTLSENVSFSVNTVSGVLFFVSTCINPFLYNIMSAKFRDAFKVTISKYIYSHQEDKVLSNRNLIRSMSQHSYSLNSTSLNTCSSICPIQPFNASSNQQMAFRYFDSKRPLVVSFRRANKMTQGNFTLEHCRSVSDFQRVDKCCTSNGKNKRNSSHDKISLKALSKYDGCGVNSIIINDALEANNNCFNGNPSSRIFK</sequence>
<evidence type="ECO:0000259" key="11">
    <source>
        <dbReference type="PROSITE" id="PS50262"/>
    </source>
</evidence>
<gene>
    <name evidence="12" type="ORF">CHIRRI_LOCUS10245</name>
</gene>
<evidence type="ECO:0000256" key="6">
    <source>
        <dbReference type="ARBA" id="ARBA00023136"/>
    </source>
</evidence>
<keyword evidence="5 9" id="KW-0297">G-protein coupled receptor</keyword>
<comment type="subcellular location">
    <subcellularLocation>
        <location evidence="1">Membrane</location>
        <topology evidence="1">Multi-pass membrane protein</topology>
    </subcellularLocation>
</comment>
<dbReference type="SUPFAM" id="SSF81321">
    <property type="entry name" value="Family A G protein-coupled receptor-like"/>
    <property type="match status" value="1"/>
</dbReference>
<feature type="transmembrane region" description="Helical" evidence="10">
    <location>
        <begin position="418"/>
        <end position="441"/>
    </location>
</feature>
<feature type="transmembrane region" description="Helical" evidence="10">
    <location>
        <begin position="173"/>
        <end position="194"/>
    </location>
</feature>
<evidence type="ECO:0000256" key="10">
    <source>
        <dbReference type="SAM" id="Phobius"/>
    </source>
</evidence>
<evidence type="ECO:0000313" key="12">
    <source>
        <dbReference type="EMBL" id="CAG9807396.1"/>
    </source>
</evidence>
<dbReference type="PROSITE" id="PS00237">
    <property type="entry name" value="G_PROTEIN_RECEP_F1_1"/>
    <property type="match status" value="1"/>
</dbReference>
<dbReference type="OrthoDB" id="5950040at2759"/>
<evidence type="ECO:0000256" key="7">
    <source>
        <dbReference type="ARBA" id="ARBA00023170"/>
    </source>
</evidence>
<keyword evidence="8 9" id="KW-0807">Transducer</keyword>
<evidence type="ECO:0000256" key="2">
    <source>
        <dbReference type="ARBA" id="ARBA00010663"/>
    </source>
</evidence>
<keyword evidence="4 10" id="KW-1133">Transmembrane helix</keyword>
<dbReference type="AlphaFoldDB" id="A0A9N9S1F7"/>
<dbReference type="Pfam" id="PF00001">
    <property type="entry name" value="7tm_1"/>
    <property type="match status" value="1"/>
</dbReference>
<dbReference type="InterPro" id="IPR000276">
    <property type="entry name" value="GPCR_Rhodpsn"/>
</dbReference>
<evidence type="ECO:0000256" key="9">
    <source>
        <dbReference type="RuleBase" id="RU000688"/>
    </source>
</evidence>
<dbReference type="PANTHER" id="PTHR24243:SF208">
    <property type="entry name" value="PYROKININ-1 RECEPTOR"/>
    <property type="match status" value="1"/>
</dbReference>